<dbReference type="KEGG" id="pshq:F3W81_08220"/>
<dbReference type="EMBL" id="CP045201">
    <property type="protein sequence ID" value="QOL80800.1"/>
    <property type="molecule type" value="Genomic_DNA"/>
</dbReference>
<keyword evidence="1" id="KW-0472">Membrane</keyword>
<keyword evidence="4" id="KW-1185">Reference proteome</keyword>
<reference evidence="3 4" key="1">
    <citation type="submission" date="2019-10" db="EMBL/GenBank/DDBJ databases">
        <title>Pseudopuniceibacterium sp. HQ09 islated from Antarctica.</title>
        <authorList>
            <person name="Liao L."/>
            <person name="Su S."/>
            <person name="Chen B."/>
            <person name="Yu Y."/>
        </authorList>
    </citation>
    <scope>NUCLEOTIDE SEQUENCE [LARGE SCALE GENOMIC DNA]</scope>
    <source>
        <strain evidence="3 4">HQ09</strain>
    </source>
</reference>
<dbReference type="Pfam" id="PF00487">
    <property type="entry name" value="FA_desaturase"/>
    <property type="match status" value="1"/>
</dbReference>
<evidence type="ECO:0000313" key="4">
    <source>
        <dbReference type="Proteomes" id="UP000594118"/>
    </source>
</evidence>
<keyword evidence="1" id="KW-1133">Transmembrane helix</keyword>
<dbReference type="AlphaFoldDB" id="A0A7L9WNW9"/>
<dbReference type="CDD" id="cd03509">
    <property type="entry name" value="DesA_FADS-like"/>
    <property type="match status" value="1"/>
</dbReference>
<dbReference type="InterPro" id="IPR005804">
    <property type="entry name" value="FA_desaturase_dom"/>
</dbReference>
<feature type="transmembrane region" description="Helical" evidence="1">
    <location>
        <begin position="139"/>
        <end position="157"/>
    </location>
</feature>
<protein>
    <submittedName>
        <fullName evidence="3">Fatty acid desaturase</fullName>
    </submittedName>
</protein>
<sequence length="308" mass="35327">MKTASGGPGQRGKAVEWPTLTLLVLCYGVWGLSTTWLATVSVPLAILGVGLSACLHSSLSHEVIHGHPFRRQWLNAALVFPALTLIVPYLRFAATHRAHHRDEVITDPYDDPESNYQDPAVWARLPYWLRDVMQANNTLLGRILIGPVVGTLAFLRLEWIALRAGNRDVARGWLWHLPALALVVWWQINVAQIPLWALLSGTYLAHSILKIRTFLEHRAHMRPRARTVIIEDRGLLALLFLNNNFHVVHHMHPQRPWYDLPALYAKRRAHYLARNDGYVYRSYAEVFLRYFCRAKDPVPHPLWRAPPQ</sequence>
<feature type="transmembrane region" description="Helical" evidence="1">
    <location>
        <begin position="20"/>
        <end position="38"/>
    </location>
</feature>
<keyword evidence="1" id="KW-0812">Transmembrane</keyword>
<feature type="domain" description="Fatty acid desaturase" evidence="2">
    <location>
        <begin position="35"/>
        <end position="278"/>
    </location>
</feature>
<dbReference type="GO" id="GO:0006629">
    <property type="term" value="P:lipid metabolic process"/>
    <property type="evidence" value="ECO:0007669"/>
    <property type="project" value="InterPro"/>
</dbReference>
<dbReference type="RefSeq" id="WP_193083119.1">
    <property type="nucleotide sequence ID" value="NZ_CP045201.1"/>
</dbReference>
<name>A0A7L9WNW9_9RHOB</name>
<dbReference type="Proteomes" id="UP000594118">
    <property type="component" value="Chromosome"/>
</dbReference>
<evidence type="ECO:0000256" key="1">
    <source>
        <dbReference type="SAM" id="Phobius"/>
    </source>
</evidence>
<feature type="transmembrane region" description="Helical" evidence="1">
    <location>
        <begin position="73"/>
        <end position="92"/>
    </location>
</feature>
<organism evidence="3 4">
    <name type="scientific">Pseudooceanicola spongiae</name>
    <dbReference type="NCBI Taxonomy" id="2613965"/>
    <lineage>
        <taxon>Bacteria</taxon>
        <taxon>Pseudomonadati</taxon>
        <taxon>Pseudomonadota</taxon>
        <taxon>Alphaproteobacteria</taxon>
        <taxon>Rhodobacterales</taxon>
        <taxon>Paracoccaceae</taxon>
        <taxon>Pseudooceanicola</taxon>
    </lineage>
</organism>
<accession>A0A7L9WNW9</accession>
<evidence type="ECO:0000313" key="3">
    <source>
        <dbReference type="EMBL" id="QOL80800.1"/>
    </source>
</evidence>
<gene>
    <name evidence="3" type="ORF">F3W81_08220</name>
</gene>
<proteinExistence type="predicted"/>
<evidence type="ECO:0000259" key="2">
    <source>
        <dbReference type="Pfam" id="PF00487"/>
    </source>
</evidence>